<feature type="transmembrane region" description="Helical" evidence="8">
    <location>
        <begin position="161"/>
        <end position="180"/>
    </location>
</feature>
<feature type="transmembrane region" description="Helical" evidence="8">
    <location>
        <begin position="324"/>
        <end position="342"/>
    </location>
</feature>
<keyword evidence="3 8" id="KW-0812">Transmembrane</keyword>
<keyword evidence="10" id="KW-1185">Reference proteome</keyword>
<keyword evidence="4 8" id="KW-1133">Transmembrane helix</keyword>
<feature type="transmembrane region" description="Helical" evidence="8">
    <location>
        <begin position="131"/>
        <end position="155"/>
    </location>
</feature>
<feature type="transmembrane region" description="Helical" evidence="8">
    <location>
        <begin position="440"/>
        <end position="458"/>
    </location>
</feature>
<feature type="compositionally biased region" description="Basic and acidic residues" evidence="7">
    <location>
        <begin position="995"/>
        <end position="1011"/>
    </location>
</feature>
<dbReference type="GO" id="GO:0034755">
    <property type="term" value="P:iron ion transmembrane transport"/>
    <property type="evidence" value="ECO:0007669"/>
    <property type="project" value="TreeGrafter"/>
</dbReference>
<dbReference type="GO" id="GO:0005774">
    <property type="term" value="C:vacuolar membrane"/>
    <property type="evidence" value="ECO:0007669"/>
    <property type="project" value="TreeGrafter"/>
</dbReference>
<dbReference type="OrthoDB" id="1930990at2759"/>
<feature type="region of interest" description="Disordered" evidence="7">
    <location>
        <begin position="671"/>
        <end position="715"/>
    </location>
</feature>
<reference evidence="9 10" key="1">
    <citation type="submission" date="2019-09" db="EMBL/GenBank/DDBJ databases">
        <authorList>
            <person name="Ou C."/>
        </authorList>
    </citation>
    <scope>NUCLEOTIDE SEQUENCE [LARGE SCALE GENOMIC DNA]</scope>
    <source>
        <strain evidence="9">S2</strain>
        <tissue evidence="9">Leaf</tissue>
    </source>
</reference>
<dbReference type="Pfam" id="PF01566">
    <property type="entry name" value="Nramp"/>
    <property type="match status" value="1"/>
</dbReference>
<accession>A0A5N5HEU7</accession>
<evidence type="ECO:0000313" key="10">
    <source>
        <dbReference type="Proteomes" id="UP000327157"/>
    </source>
</evidence>
<dbReference type="InterPro" id="IPR012474">
    <property type="entry name" value="Frigida"/>
</dbReference>
<dbReference type="GO" id="GO:0042742">
    <property type="term" value="P:defense response to bacterium"/>
    <property type="evidence" value="ECO:0007669"/>
    <property type="project" value="TreeGrafter"/>
</dbReference>
<evidence type="ECO:0000256" key="3">
    <source>
        <dbReference type="ARBA" id="ARBA00022692"/>
    </source>
</evidence>
<dbReference type="PRINTS" id="PR00447">
    <property type="entry name" value="NATRESASSCMP"/>
</dbReference>
<dbReference type="PANTHER" id="PTHR11706">
    <property type="entry name" value="SOLUTE CARRIER PROTEIN FAMILY 11 MEMBER"/>
    <property type="match status" value="1"/>
</dbReference>
<dbReference type="GO" id="GO:2000379">
    <property type="term" value="P:positive regulation of reactive oxygen species metabolic process"/>
    <property type="evidence" value="ECO:0007669"/>
    <property type="project" value="TreeGrafter"/>
</dbReference>
<feature type="coiled-coil region" evidence="6">
    <location>
        <begin position="600"/>
        <end position="627"/>
    </location>
</feature>
<feature type="region of interest" description="Disordered" evidence="7">
    <location>
        <begin position="1094"/>
        <end position="1123"/>
    </location>
</feature>
<feature type="transmembrane region" description="Helical" evidence="8">
    <location>
        <begin position="88"/>
        <end position="110"/>
    </location>
</feature>
<evidence type="ECO:0000256" key="2">
    <source>
        <dbReference type="ARBA" id="ARBA00009965"/>
    </source>
</evidence>
<dbReference type="EMBL" id="SMOL01000157">
    <property type="protein sequence ID" value="KAB2626526.1"/>
    <property type="molecule type" value="Genomic_DNA"/>
</dbReference>
<dbReference type="Proteomes" id="UP000327157">
    <property type="component" value="Chromosome 2"/>
</dbReference>
<evidence type="ECO:0000256" key="5">
    <source>
        <dbReference type="ARBA" id="ARBA00023136"/>
    </source>
</evidence>
<dbReference type="GO" id="GO:0015086">
    <property type="term" value="F:cadmium ion transmembrane transporter activity"/>
    <property type="evidence" value="ECO:0007669"/>
    <property type="project" value="TreeGrafter"/>
</dbReference>
<dbReference type="HAMAP" id="MF_00221">
    <property type="entry name" value="NRAMP"/>
    <property type="match status" value="1"/>
</dbReference>
<feature type="region of interest" description="Disordered" evidence="7">
    <location>
        <begin position="995"/>
        <end position="1043"/>
    </location>
</feature>
<proteinExistence type="inferred from homology"/>
<dbReference type="InterPro" id="IPR001046">
    <property type="entry name" value="NRAMP_fam"/>
</dbReference>
<evidence type="ECO:0000256" key="8">
    <source>
        <dbReference type="SAM" id="Phobius"/>
    </source>
</evidence>
<comment type="similarity">
    <text evidence="2">Belongs to the NRAMP (TC 2.A.55) family.</text>
</comment>
<comment type="caution">
    <text evidence="9">The sequence shown here is derived from an EMBL/GenBank/DDBJ whole genome shotgun (WGS) entry which is preliminary data.</text>
</comment>
<evidence type="ECO:0000256" key="6">
    <source>
        <dbReference type="SAM" id="Coils"/>
    </source>
</evidence>
<organism evidence="9 10">
    <name type="scientific">Pyrus ussuriensis x Pyrus communis</name>
    <dbReference type="NCBI Taxonomy" id="2448454"/>
    <lineage>
        <taxon>Eukaryota</taxon>
        <taxon>Viridiplantae</taxon>
        <taxon>Streptophyta</taxon>
        <taxon>Embryophyta</taxon>
        <taxon>Tracheophyta</taxon>
        <taxon>Spermatophyta</taxon>
        <taxon>Magnoliopsida</taxon>
        <taxon>eudicotyledons</taxon>
        <taxon>Gunneridae</taxon>
        <taxon>Pentapetalae</taxon>
        <taxon>rosids</taxon>
        <taxon>fabids</taxon>
        <taxon>Rosales</taxon>
        <taxon>Rosaceae</taxon>
        <taxon>Amygdaloideae</taxon>
        <taxon>Maleae</taxon>
        <taxon>Pyrus</taxon>
    </lineage>
</organism>
<protein>
    <submittedName>
        <fullName evidence="9">FRIGIDA-like protein 3</fullName>
    </submittedName>
</protein>
<reference evidence="9 10" key="3">
    <citation type="submission" date="2019-11" db="EMBL/GenBank/DDBJ databases">
        <title>A de novo genome assembly of a pear dwarfing rootstock.</title>
        <authorList>
            <person name="Wang F."/>
            <person name="Wang J."/>
            <person name="Li S."/>
            <person name="Zhang Y."/>
            <person name="Fang M."/>
            <person name="Ma L."/>
            <person name="Zhao Y."/>
            <person name="Jiang S."/>
        </authorList>
    </citation>
    <scope>NUCLEOTIDE SEQUENCE [LARGE SCALE GENOMIC DNA]</scope>
    <source>
        <strain evidence="9">S2</strain>
        <tissue evidence="9">Leaf</tissue>
    </source>
</reference>
<reference evidence="10" key="2">
    <citation type="submission" date="2019-10" db="EMBL/GenBank/DDBJ databases">
        <title>A de novo genome assembly of a pear dwarfing rootstock.</title>
        <authorList>
            <person name="Wang F."/>
            <person name="Wang J."/>
            <person name="Li S."/>
            <person name="Zhang Y."/>
            <person name="Fang M."/>
            <person name="Ma L."/>
            <person name="Zhao Y."/>
            <person name="Jiang S."/>
        </authorList>
    </citation>
    <scope>NUCLEOTIDE SEQUENCE [LARGE SCALE GENOMIC DNA]</scope>
</reference>
<evidence type="ECO:0000313" key="9">
    <source>
        <dbReference type="EMBL" id="KAB2626526.1"/>
    </source>
</evidence>
<feature type="transmembrane region" description="Helical" evidence="8">
    <location>
        <begin position="410"/>
        <end position="428"/>
    </location>
</feature>
<evidence type="ECO:0000256" key="7">
    <source>
        <dbReference type="SAM" id="MobiDB-lite"/>
    </source>
</evidence>
<feature type="compositionally biased region" description="Basic residues" evidence="7">
    <location>
        <begin position="1012"/>
        <end position="1025"/>
    </location>
</feature>
<feature type="compositionally biased region" description="Polar residues" evidence="7">
    <location>
        <begin position="684"/>
        <end position="694"/>
    </location>
</feature>
<keyword evidence="6" id="KW-0175">Coiled coil</keyword>
<dbReference type="NCBIfam" id="TIGR01197">
    <property type="entry name" value="nramp"/>
    <property type="match status" value="1"/>
</dbReference>
<comment type="subcellular location">
    <subcellularLocation>
        <location evidence="1">Membrane</location>
        <topology evidence="1">Multi-pass membrane protein</topology>
    </subcellularLocation>
</comment>
<feature type="compositionally biased region" description="Polar residues" evidence="7">
    <location>
        <begin position="1114"/>
        <end position="1123"/>
    </location>
</feature>
<evidence type="ECO:0000256" key="4">
    <source>
        <dbReference type="ARBA" id="ARBA00022989"/>
    </source>
</evidence>
<keyword evidence="5 8" id="KW-0472">Membrane</keyword>
<feature type="transmembrane region" description="Helical" evidence="8">
    <location>
        <begin position="373"/>
        <end position="390"/>
    </location>
</feature>
<feature type="transmembrane region" description="Helical" evidence="8">
    <location>
        <begin position="192"/>
        <end position="210"/>
    </location>
</feature>
<sequence>MVSTHDHSKPLLLDSDRDLTEAAYDEADKVHVVGINEAGDDDCQTPPFSWKKLWLFTGPGFLMSIAFLDPGNLEGDLQAGAIAGNSLLWLLMWATAMGLLVQLLSARLGVATGRHLAELCREEYPTWARMVLWVMAELALIGADIQEVIGSAIAIKILSNGALPLWSGVVITALDCFIFLFLENYGVRKLEAVFAVLIATMALSFAWMFGEAKPSGTELLIGIIVPKLSSRTIKQAVGVVGCIIMPHNVFLHSALVQSREVDHSKKGRVQEALNYYSIESTIALVISFVINLFVTTVFAKGFYGTQIADRIGLVNAGQYLQEKYGGGLFPILYIWGIGLLAAGQSSTITGTYAGQFIMGGFLDLRLKKWMRALITRSCAIIPTIIVALVFDTSEDTLDVLNEWLNVLQSIQIPFALIPLLFLVSNEQLMGSFKVGPVLKMVAWLVAALVMVINGYLLFDFFASEVTGWLFSVGVSAFTSGHNSLRISEASKLERILNFGILESPTSTSRLVTWRSKKPGSEQTLSTRAGSLSFFIRKKQAHGETQGLCRFALTMVDVEQVLESDAPSSLIDQLGDALLELNAHNDTSEDRVQWEEIEEHFRNLETTLRKNFEELEAKEKKFAEQEAETCASLAEREAAVIAKEQDLLDRVQELKDAAVAAIFEARVIHQPTTSKPVDDGDNKNSKVSSSLGDTNSSEEDFPHKTGDNAEGTASEIKPRPALMQFCEQMDAKGLLNYATENYKKLNIIREELSVALESAGEPARLVLDSLEGFYPPDETNQPEGKKDAALQGMRRSCLMFMEAMTALLAKVDPGADHLLNPDTKQQAKAIADEWKPKLASAGTDAANGISLEAEAFLQLLATFRIASEFDEDELCKFVLAVAHRRQTPELCRSLGLTHKMPGLVESMVSSGKQIDAVRFIHVFQLTESYPLVPLLKTYLKDLRRNSQGDNTGDGTGAQDDVNAKELAALKAVIRCVQEFKLEADYPLDPLQKRVHQLERSKADKKRSNESKRQQQKKQKISGRWRGYRGPGVAATSAPAAARHGQPVFGDRAGYGGILERYAQRPLTYDYQVPSQPAYVPQANDQRLYYYPQDDRVKPAPYNATPSNYGGYAGSGMQSQRQPYM</sequence>
<name>A0A5N5HEU7_9ROSA</name>
<dbReference type="NCBIfam" id="NF037982">
    <property type="entry name" value="Nramp_1"/>
    <property type="match status" value="1"/>
</dbReference>
<dbReference type="AlphaFoldDB" id="A0A5N5HEU7"/>
<dbReference type="GO" id="GO:0005384">
    <property type="term" value="F:manganese ion transmembrane transporter activity"/>
    <property type="evidence" value="ECO:0007669"/>
    <property type="project" value="TreeGrafter"/>
</dbReference>
<evidence type="ECO:0000256" key="1">
    <source>
        <dbReference type="ARBA" id="ARBA00004141"/>
    </source>
</evidence>
<gene>
    <name evidence="9" type="ORF">D8674_020144</name>
</gene>
<dbReference type="PANTHER" id="PTHR11706:SF109">
    <property type="entry name" value="METAL TRANSPORTER NRAMP3"/>
    <property type="match status" value="1"/>
</dbReference>
<feature type="transmembrane region" description="Helical" evidence="8">
    <location>
        <begin position="282"/>
        <end position="303"/>
    </location>
</feature>
<dbReference type="Pfam" id="PF07899">
    <property type="entry name" value="Frigida"/>
    <property type="match status" value="1"/>
</dbReference>